<dbReference type="Ensembl" id="ENSCCNT00000008345.1">
    <property type="protein sequence ID" value="ENSCCNP00000006349.1"/>
    <property type="gene ID" value="ENSCCNG00000006719.1"/>
</dbReference>
<sequence length="896" mass="104700">MAGITTYLSVLTLNVNGLNSPIKRHRLTKWIKKEDPTICCLQETHLTDRNKHMLRMKGWKKIYQANGPRKQAGVAILISDKVDFKPTLIKRDKEGHSILIKGEIDQKEIIIINLYAPNVNAPNFIKHTLKDLKAYINANTVVVGDFNTPLSSIDRSSKQKLNKEIQDLKYAIDQVDLVDVYRTFHPTSTQYTFFSAAHGTFSKIDHILGHKASLSKYKKIEIIPCILSDHNAVKVELNNKSKDKKHANSWKLNNSLLNEEWIIDAIKEEIKKFLEVNENENTTYWNLWDTAKAVLRGKFIAMSAYIKKIERSQINDLMIHLKLLEKQEQANPKTNRRREIIKIRAEINEIETKKTIQRINETKSWFFEKINKIDRPLANLTKMRREKTQISRIRNAKGEITTNTMEVQEIIRDYFENLYSNKFENLKEMDRFLDTYDHPKLNQEEINHLNRPITQNEIEAAIKSLPKKKSPGPDGFSAEFYQTFKEELIPTLLKLFHEIEREGKLPNTFYEATITLIPKPGKDTSTKENYRPISLMNIDAKILNKIMANRIQQHIKKIIHHDQVGFIPGMQGWFLNIIKAIYDKPTASIILNGEKLKPFPLKSGTRQGCPLSPLLFNIVLEFLARAIRQEEGIKGIQIGKETVKISLFADDMILYLKDPKNSTQKLLDIINSYSKVAGYKINIEKSLAFLYTNNEQMEKECMKTIPFTIASKKIKYLGVNLTKDVKDLYKENYKLLKKEIEEDYRKWRDLPCSWIGRINIVKMSILPKVIYMFNAIPIKIPMTFIKEIEKSTVKFIWKHKRPRIAKAILSQKNNAGGITIPDFKLYYKAITIKTAWYWHKNRHEDQWNRIEDPDMKPHNYKQLIFDKGAKNIRWRNSSLFNKNCWENWLAVCKKLK</sequence>
<evidence type="ECO:0000313" key="3">
    <source>
        <dbReference type="Ensembl" id="ENSCCNP00000006349.1"/>
    </source>
</evidence>
<organism evidence="3">
    <name type="scientific">Castor canadensis</name>
    <name type="common">American beaver</name>
    <dbReference type="NCBI Taxonomy" id="51338"/>
    <lineage>
        <taxon>Eukaryota</taxon>
        <taxon>Metazoa</taxon>
        <taxon>Chordata</taxon>
        <taxon>Craniata</taxon>
        <taxon>Vertebrata</taxon>
        <taxon>Euteleostomi</taxon>
        <taxon>Mammalia</taxon>
        <taxon>Eutheria</taxon>
        <taxon>Euarchontoglires</taxon>
        <taxon>Glires</taxon>
        <taxon>Rodentia</taxon>
        <taxon>Castorimorpha</taxon>
        <taxon>Castoridae</taxon>
        <taxon>Castor</taxon>
    </lineage>
</organism>
<accession>A0A8C0W5T1</accession>
<dbReference type="InterPro" id="IPR000477">
    <property type="entry name" value="RT_dom"/>
</dbReference>
<dbReference type="InterPro" id="IPR043502">
    <property type="entry name" value="DNA/RNA_pol_sf"/>
</dbReference>
<dbReference type="PROSITE" id="PS50878">
    <property type="entry name" value="RT_POL"/>
    <property type="match status" value="1"/>
</dbReference>
<dbReference type="GO" id="GO:0003964">
    <property type="term" value="F:RNA-directed DNA polymerase activity"/>
    <property type="evidence" value="ECO:0007669"/>
    <property type="project" value="UniProtKB-EC"/>
</dbReference>
<dbReference type="InterPro" id="IPR005135">
    <property type="entry name" value="Endo/exonuclease/phosphatase"/>
</dbReference>
<dbReference type="CDD" id="cd01650">
    <property type="entry name" value="RT_nLTR_like"/>
    <property type="match status" value="1"/>
</dbReference>
<protein>
    <recommendedName>
        <fullName evidence="1">RNA-directed DNA polymerase</fullName>
        <ecNumber evidence="1">2.7.7.49</ecNumber>
    </recommendedName>
</protein>
<feature type="domain" description="Reverse transcriptase" evidence="2">
    <location>
        <begin position="498"/>
        <end position="721"/>
    </location>
</feature>
<dbReference type="CDD" id="cd09076">
    <property type="entry name" value="L1-EN"/>
    <property type="match status" value="1"/>
</dbReference>
<name>A0A8C0W5T1_CASCN</name>
<proteinExistence type="predicted"/>
<dbReference type="EC" id="2.7.7.49" evidence="1"/>
<dbReference type="PANTHER" id="PTHR19446">
    <property type="entry name" value="REVERSE TRANSCRIPTASES"/>
    <property type="match status" value="1"/>
</dbReference>
<dbReference type="SUPFAM" id="SSF56219">
    <property type="entry name" value="DNase I-like"/>
    <property type="match status" value="1"/>
</dbReference>
<dbReference type="AlphaFoldDB" id="A0A8C0W5T1"/>
<dbReference type="Pfam" id="PF00078">
    <property type="entry name" value="RVT_1"/>
    <property type="match status" value="1"/>
</dbReference>
<dbReference type="Gene3D" id="3.60.10.10">
    <property type="entry name" value="Endonuclease/exonuclease/phosphatase"/>
    <property type="match status" value="1"/>
</dbReference>
<evidence type="ECO:0000256" key="1">
    <source>
        <dbReference type="ARBA" id="ARBA00012493"/>
    </source>
</evidence>
<reference evidence="3" key="1">
    <citation type="submission" date="2023-09" db="UniProtKB">
        <authorList>
            <consortium name="Ensembl"/>
        </authorList>
    </citation>
    <scope>IDENTIFICATION</scope>
</reference>
<dbReference type="InterPro" id="IPR036691">
    <property type="entry name" value="Endo/exonu/phosph_ase_sf"/>
</dbReference>
<evidence type="ECO:0000259" key="2">
    <source>
        <dbReference type="PROSITE" id="PS50878"/>
    </source>
</evidence>
<dbReference type="Pfam" id="PF03372">
    <property type="entry name" value="Exo_endo_phos"/>
    <property type="match status" value="1"/>
</dbReference>
<dbReference type="SUPFAM" id="SSF56672">
    <property type="entry name" value="DNA/RNA polymerases"/>
    <property type="match status" value="1"/>
</dbReference>